<dbReference type="GO" id="GO:0030170">
    <property type="term" value="F:pyridoxal phosphate binding"/>
    <property type="evidence" value="ECO:0007669"/>
    <property type="project" value="InterPro"/>
</dbReference>
<keyword evidence="11" id="KW-1185">Reference proteome</keyword>
<dbReference type="CDD" id="cd00609">
    <property type="entry name" value="AAT_like"/>
    <property type="match status" value="1"/>
</dbReference>
<evidence type="ECO:0000256" key="7">
    <source>
        <dbReference type="ARBA" id="ARBA00023125"/>
    </source>
</evidence>
<keyword evidence="4" id="KW-0808">Transferase</keyword>
<dbReference type="PRINTS" id="PR00035">
    <property type="entry name" value="HTHGNTR"/>
</dbReference>
<evidence type="ECO:0000313" key="10">
    <source>
        <dbReference type="EMBL" id="SEJ77502.1"/>
    </source>
</evidence>
<dbReference type="RefSeq" id="WP_091833471.1">
    <property type="nucleotide sequence ID" value="NZ_FNZK01000016.1"/>
</dbReference>
<dbReference type="PANTHER" id="PTHR46577">
    <property type="entry name" value="HTH-TYPE TRANSCRIPTIONAL REGULATORY PROTEIN GABR"/>
    <property type="match status" value="1"/>
</dbReference>
<dbReference type="InterPro" id="IPR004839">
    <property type="entry name" value="Aminotransferase_I/II_large"/>
</dbReference>
<dbReference type="Gene3D" id="1.10.10.10">
    <property type="entry name" value="Winged helix-like DNA-binding domain superfamily/Winged helix DNA-binding domain"/>
    <property type="match status" value="1"/>
</dbReference>
<dbReference type="Gene3D" id="3.90.1150.10">
    <property type="entry name" value="Aspartate Aminotransferase, domain 1"/>
    <property type="match status" value="1"/>
</dbReference>
<dbReference type="InterPro" id="IPR036390">
    <property type="entry name" value="WH_DNA-bd_sf"/>
</dbReference>
<accession>A0A1H7BS95</accession>
<name>A0A1H7BS95_9FIRM</name>
<dbReference type="AlphaFoldDB" id="A0A1H7BS95"/>
<evidence type="ECO:0000256" key="1">
    <source>
        <dbReference type="ARBA" id="ARBA00001933"/>
    </source>
</evidence>
<evidence type="ECO:0000256" key="6">
    <source>
        <dbReference type="ARBA" id="ARBA00023015"/>
    </source>
</evidence>
<reference evidence="10 11" key="1">
    <citation type="submission" date="2016-10" db="EMBL/GenBank/DDBJ databases">
        <authorList>
            <person name="de Groot N.N."/>
        </authorList>
    </citation>
    <scope>NUCLEOTIDE SEQUENCE [LARGE SCALE GENOMIC DNA]</scope>
    <source>
        <strain evidence="10 11">DSM 2179</strain>
    </source>
</reference>
<dbReference type="Proteomes" id="UP000199662">
    <property type="component" value="Unassembled WGS sequence"/>
</dbReference>
<gene>
    <name evidence="10" type="ORF">SAMN05660742_116109</name>
</gene>
<keyword evidence="6" id="KW-0805">Transcription regulation</keyword>
<evidence type="ECO:0000256" key="3">
    <source>
        <dbReference type="ARBA" id="ARBA00022576"/>
    </source>
</evidence>
<sequence length="482" mass="54654">MLHIDWLPNKKDTLPLYRQIYAYIKHEIRSGNWPINSKLPAQRSLAAIFKVNRSTVQTAIDELMADGLLESKPGSGIWIANNTWSLFSSPEQIDWNFYVESSTYRPNLPLIQEINRAEFKQNIIRLGTGELAPDLLPHKELTAILQKTSGNIKSFGYEQPQGLLFLREQLCIHLRKNGINVSPRSILIVSGALQALQLICLGLLPKDSKILLENPSYLLSLPLFQSMQVDFAEVPLDSEGINLRTLAYQQKLKKAALLYTIPTFHNPTSILMSEQRRHDLLQLCRENQLPILEDDVYRDLWLDSPAPPPLKSMDQDGLVLYIGSLSKAVSPGLRIGWVVGPEPVIEKLADMKMQNDYGSSCLSQYAAAEWLASGFHENHLRRIRAALCIKRQTCLDVLTQHFQEIASWHIPAGGFYIWLKLKEPISLPKLFKMALAENILLNPGSIYDPLSNRHLRLSYSYASSIELRNALERLAAMIKELN</sequence>
<dbReference type="GO" id="GO:0003700">
    <property type="term" value="F:DNA-binding transcription factor activity"/>
    <property type="evidence" value="ECO:0007669"/>
    <property type="project" value="InterPro"/>
</dbReference>
<dbReference type="SMART" id="SM00345">
    <property type="entry name" value="HTH_GNTR"/>
    <property type="match status" value="1"/>
</dbReference>
<comment type="cofactor">
    <cofactor evidence="1">
        <name>pyridoxal 5'-phosphate</name>
        <dbReference type="ChEBI" id="CHEBI:597326"/>
    </cofactor>
</comment>
<dbReference type="InterPro" id="IPR015422">
    <property type="entry name" value="PyrdxlP-dep_Trfase_small"/>
</dbReference>
<dbReference type="GO" id="GO:0008483">
    <property type="term" value="F:transaminase activity"/>
    <property type="evidence" value="ECO:0007669"/>
    <property type="project" value="UniProtKB-KW"/>
</dbReference>
<dbReference type="SUPFAM" id="SSF53383">
    <property type="entry name" value="PLP-dependent transferases"/>
    <property type="match status" value="1"/>
</dbReference>
<feature type="domain" description="HTH gntR-type" evidence="9">
    <location>
        <begin position="14"/>
        <end position="82"/>
    </location>
</feature>
<dbReference type="GO" id="GO:0003677">
    <property type="term" value="F:DNA binding"/>
    <property type="evidence" value="ECO:0007669"/>
    <property type="project" value="UniProtKB-KW"/>
</dbReference>
<dbReference type="InterPro" id="IPR015424">
    <property type="entry name" value="PyrdxlP-dep_Trfase"/>
</dbReference>
<dbReference type="Gene3D" id="3.40.640.10">
    <property type="entry name" value="Type I PLP-dependent aspartate aminotransferase-like (Major domain)"/>
    <property type="match status" value="1"/>
</dbReference>
<evidence type="ECO:0000256" key="4">
    <source>
        <dbReference type="ARBA" id="ARBA00022679"/>
    </source>
</evidence>
<dbReference type="InterPro" id="IPR015421">
    <property type="entry name" value="PyrdxlP-dep_Trfase_major"/>
</dbReference>
<evidence type="ECO:0000259" key="9">
    <source>
        <dbReference type="PROSITE" id="PS50949"/>
    </source>
</evidence>
<dbReference type="STRING" id="84035.SAMN05660742_116109"/>
<dbReference type="SUPFAM" id="SSF46785">
    <property type="entry name" value="Winged helix' DNA-binding domain"/>
    <property type="match status" value="1"/>
</dbReference>
<dbReference type="EMBL" id="FNZK01000016">
    <property type="protein sequence ID" value="SEJ77502.1"/>
    <property type="molecule type" value="Genomic_DNA"/>
</dbReference>
<dbReference type="Pfam" id="PF00392">
    <property type="entry name" value="GntR"/>
    <property type="match status" value="1"/>
</dbReference>
<dbReference type="InterPro" id="IPR051446">
    <property type="entry name" value="HTH_trans_reg/aminotransferase"/>
</dbReference>
<evidence type="ECO:0000256" key="2">
    <source>
        <dbReference type="ARBA" id="ARBA00005384"/>
    </source>
</evidence>
<keyword evidence="7" id="KW-0238">DNA-binding</keyword>
<proteinExistence type="inferred from homology"/>
<dbReference type="PROSITE" id="PS50949">
    <property type="entry name" value="HTH_GNTR"/>
    <property type="match status" value="1"/>
</dbReference>
<dbReference type="InterPro" id="IPR000524">
    <property type="entry name" value="Tscrpt_reg_HTH_GntR"/>
</dbReference>
<dbReference type="CDD" id="cd07377">
    <property type="entry name" value="WHTH_GntR"/>
    <property type="match status" value="1"/>
</dbReference>
<keyword evidence="5" id="KW-0663">Pyridoxal phosphate</keyword>
<evidence type="ECO:0000256" key="8">
    <source>
        <dbReference type="ARBA" id="ARBA00023163"/>
    </source>
</evidence>
<protein>
    <submittedName>
        <fullName evidence="10">GntR family transcriptional regulator, regulator for abcA and norABC</fullName>
    </submittedName>
</protein>
<dbReference type="PANTHER" id="PTHR46577:SF2">
    <property type="entry name" value="TRANSCRIPTIONAL REGULATORY PROTEIN"/>
    <property type="match status" value="1"/>
</dbReference>
<comment type="similarity">
    <text evidence="2">In the C-terminal section; belongs to the class-I pyridoxal-phosphate-dependent aminotransferase family.</text>
</comment>
<dbReference type="InterPro" id="IPR036388">
    <property type="entry name" value="WH-like_DNA-bd_sf"/>
</dbReference>
<evidence type="ECO:0000313" key="11">
    <source>
        <dbReference type="Proteomes" id="UP000199662"/>
    </source>
</evidence>
<dbReference type="Pfam" id="PF00155">
    <property type="entry name" value="Aminotran_1_2"/>
    <property type="match status" value="1"/>
</dbReference>
<dbReference type="FunFam" id="3.40.640.10:FF:000023">
    <property type="entry name" value="Transcriptional regulator, GntR family"/>
    <property type="match status" value="1"/>
</dbReference>
<organism evidence="10 11">
    <name type="scientific">Propionispira arboris</name>
    <dbReference type="NCBI Taxonomy" id="84035"/>
    <lineage>
        <taxon>Bacteria</taxon>
        <taxon>Bacillati</taxon>
        <taxon>Bacillota</taxon>
        <taxon>Negativicutes</taxon>
        <taxon>Selenomonadales</taxon>
        <taxon>Selenomonadaceae</taxon>
        <taxon>Propionispira</taxon>
    </lineage>
</organism>
<evidence type="ECO:0000256" key="5">
    <source>
        <dbReference type="ARBA" id="ARBA00022898"/>
    </source>
</evidence>
<keyword evidence="3" id="KW-0032">Aminotransferase</keyword>
<keyword evidence="8" id="KW-0804">Transcription</keyword>